<gene>
    <name evidence="3" type="ORF">QTP70_018029</name>
</gene>
<dbReference type="AlphaFoldDB" id="A0AAE0UYQ5"/>
<dbReference type="InterPro" id="IPR016186">
    <property type="entry name" value="C-type_lectin-like/link_sf"/>
</dbReference>
<keyword evidence="4" id="KW-1185">Reference proteome</keyword>
<accession>A0AAE0UYQ5</accession>
<dbReference type="InterPro" id="IPR016187">
    <property type="entry name" value="CTDL_fold"/>
</dbReference>
<dbReference type="Pfam" id="PF00059">
    <property type="entry name" value="Lectin_C"/>
    <property type="match status" value="1"/>
</dbReference>
<dbReference type="EMBL" id="JAUCMX010000014">
    <property type="protein sequence ID" value="KAK3524136.1"/>
    <property type="molecule type" value="Genomic_DNA"/>
</dbReference>
<name>A0AAE0UYQ5_9TELE</name>
<evidence type="ECO:0000256" key="1">
    <source>
        <dbReference type="ARBA" id="ARBA00023157"/>
    </source>
</evidence>
<dbReference type="InterPro" id="IPR018378">
    <property type="entry name" value="C-type_lectin_CS"/>
</dbReference>
<dbReference type="PROSITE" id="PS00615">
    <property type="entry name" value="C_TYPE_LECTIN_1"/>
    <property type="match status" value="1"/>
</dbReference>
<dbReference type="PROSITE" id="PS50041">
    <property type="entry name" value="C_TYPE_LECTIN_2"/>
    <property type="match status" value="1"/>
</dbReference>
<dbReference type="PANTHER" id="PTHR45784:SF3">
    <property type="entry name" value="C-TYPE LECTIN DOMAIN FAMILY 4 MEMBER K-LIKE-RELATED"/>
    <property type="match status" value="1"/>
</dbReference>
<dbReference type="Gene3D" id="3.10.100.10">
    <property type="entry name" value="Mannose-Binding Protein A, subunit A"/>
    <property type="match status" value="1"/>
</dbReference>
<evidence type="ECO:0000313" key="3">
    <source>
        <dbReference type="EMBL" id="KAK3524136.1"/>
    </source>
</evidence>
<dbReference type="SMART" id="SM00034">
    <property type="entry name" value="CLECT"/>
    <property type="match status" value="1"/>
</dbReference>
<feature type="non-terminal residue" evidence="3">
    <location>
        <position position="193"/>
    </location>
</feature>
<sequence length="193" mass="22774">SASSRVYYFVNENKTWTEAQRYCRENYTDLATIDNMEEMKKLLNAANTSYSGLAWIGLYDDPDSWRWSLDDDSLYNVGEKTFTGWYHEPDNYDGKELCVFIRSDGKWSDGNCNSYMNFVCYDGENISKNLTRKNYVNFTLFYSARYSSITGRNVTDGYIWVTQFMPWAEAQHYCRQHYTDLDQTLVRPAQVYL</sequence>
<dbReference type="PANTHER" id="PTHR45784">
    <property type="entry name" value="C-TYPE LECTIN DOMAIN FAMILY 20 MEMBER A-RELATED"/>
    <property type="match status" value="1"/>
</dbReference>
<dbReference type="Proteomes" id="UP001274896">
    <property type="component" value="Unassembled WGS sequence"/>
</dbReference>
<keyword evidence="1" id="KW-1015">Disulfide bond</keyword>
<organism evidence="3 4">
    <name type="scientific">Hemibagrus guttatus</name>
    <dbReference type="NCBI Taxonomy" id="175788"/>
    <lineage>
        <taxon>Eukaryota</taxon>
        <taxon>Metazoa</taxon>
        <taxon>Chordata</taxon>
        <taxon>Craniata</taxon>
        <taxon>Vertebrata</taxon>
        <taxon>Euteleostomi</taxon>
        <taxon>Actinopterygii</taxon>
        <taxon>Neopterygii</taxon>
        <taxon>Teleostei</taxon>
        <taxon>Ostariophysi</taxon>
        <taxon>Siluriformes</taxon>
        <taxon>Bagridae</taxon>
        <taxon>Hemibagrus</taxon>
    </lineage>
</organism>
<evidence type="ECO:0000259" key="2">
    <source>
        <dbReference type="PROSITE" id="PS50041"/>
    </source>
</evidence>
<dbReference type="InterPro" id="IPR001304">
    <property type="entry name" value="C-type_lectin-like"/>
</dbReference>
<evidence type="ECO:0000313" key="4">
    <source>
        <dbReference type="Proteomes" id="UP001274896"/>
    </source>
</evidence>
<dbReference type="CDD" id="cd03602">
    <property type="entry name" value="CLECT_1"/>
    <property type="match status" value="1"/>
</dbReference>
<proteinExistence type="predicted"/>
<protein>
    <recommendedName>
        <fullName evidence="2">C-type lectin domain-containing protein</fullName>
    </recommendedName>
</protein>
<feature type="domain" description="C-type lectin" evidence="2">
    <location>
        <begin position="2"/>
        <end position="121"/>
    </location>
</feature>
<comment type="caution">
    <text evidence="3">The sequence shown here is derived from an EMBL/GenBank/DDBJ whole genome shotgun (WGS) entry which is preliminary data.</text>
</comment>
<dbReference type="SUPFAM" id="SSF56436">
    <property type="entry name" value="C-type lectin-like"/>
    <property type="match status" value="1"/>
</dbReference>
<reference evidence="3" key="1">
    <citation type="submission" date="2023-06" db="EMBL/GenBank/DDBJ databases">
        <title>Male Hemibagrus guttatus genome.</title>
        <authorList>
            <person name="Bian C."/>
        </authorList>
    </citation>
    <scope>NUCLEOTIDE SEQUENCE</scope>
    <source>
        <strain evidence="3">Male_cb2023</strain>
        <tissue evidence="3">Muscle</tissue>
    </source>
</reference>